<keyword evidence="1" id="KW-1185">Reference proteome</keyword>
<proteinExistence type="predicted"/>
<name>A0A914D472_9BILA</name>
<accession>A0A914D472</accession>
<dbReference type="Gene3D" id="3.30.420.10">
    <property type="entry name" value="Ribonuclease H-like superfamily/Ribonuclease H"/>
    <property type="match status" value="1"/>
</dbReference>
<organism evidence="1 2">
    <name type="scientific">Acrobeloides nanus</name>
    <dbReference type="NCBI Taxonomy" id="290746"/>
    <lineage>
        <taxon>Eukaryota</taxon>
        <taxon>Metazoa</taxon>
        <taxon>Ecdysozoa</taxon>
        <taxon>Nematoda</taxon>
        <taxon>Chromadorea</taxon>
        <taxon>Rhabditida</taxon>
        <taxon>Tylenchina</taxon>
        <taxon>Cephalobomorpha</taxon>
        <taxon>Cephaloboidea</taxon>
        <taxon>Cephalobidae</taxon>
        <taxon>Acrobeloides</taxon>
    </lineage>
</organism>
<protein>
    <submittedName>
        <fullName evidence="2">Tc1-like transposase DDE domain-containing protein</fullName>
    </submittedName>
</protein>
<reference evidence="2" key="1">
    <citation type="submission" date="2022-11" db="UniProtKB">
        <authorList>
            <consortium name="WormBaseParasite"/>
        </authorList>
    </citation>
    <scope>IDENTIFICATION</scope>
</reference>
<dbReference type="InterPro" id="IPR036397">
    <property type="entry name" value="RNaseH_sf"/>
</dbReference>
<evidence type="ECO:0000313" key="2">
    <source>
        <dbReference type="WBParaSite" id="ACRNAN_scaffold1863.g12459.t1"/>
    </source>
</evidence>
<dbReference type="GO" id="GO:0003676">
    <property type="term" value="F:nucleic acid binding"/>
    <property type="evidence" value="ECO:0007669"/>
    <property type="project" value="InterPro"/>
</dbReference>
<evidence type="ECO:0000313" key="1">
    <source>
        <dbReference type="Proteomes" id="UP000887540"/>
    </source>
</evidence>
<dbReference type="WBParaSite" id="ACRNAN_scaffold1863.g12459.t1">
    <property type="protein sequence ID" value="ACRNAN_scaffold1863.g12459.t1"/>
    <property type="gene ID" value="ACRNAN_scaffold1863.g12459"/>
</dbReference>
<dbReference type="Proteomes" id="UP000887540">
    <property type="component" value="Unplaced"/>
</dbReference>
<sequence length="87" mass="10160">MSASFFGQLRAQSLGSELAPDLNPIEHLWFVLKKRLYRRHFRNADELFQAIQEEWMPIPPDTILGLVESIPRRMRAVIKAKGYATKY</sequence>
<dbReference type="AlphaFoldDB" id="A0A914D472"/>